<comment type="caution">
    <text evidence="1">The sequence shown here is derived from an EMBL/GenBank/DDBJ whole genome shotgun (WGS) entry which is preliminary data.</text>
</comment>
<evidence type="ECO:0000313" key="2">
    <source>
        <dbReference type="Proteomes" id="UP000437748"/>
    </source>
</evidence>
<protein>
    <submittedName>
        <fullName evidence="1">Uncharacterized protein</fullName>
    </submittedName>
</protein>
<evidence type="ECO:0000313" key="1">
    <source>
        <dbReference type="EMBL" id="KAB8037854.1"/>
    </source>
</evidence>
<dbReference type="EMBL" id="WFLM01000004">
    <property type="protein sequence ID" value="KAB8037854.1"/>
    <property type="molecule type" value="Genomic_DNA"/>
</dbReference>
<dbReference type="Proteomes" id="UP000437748">
    <property type="component" value="Unassembled WGS sequence"/>
</dbReference>
<accession>A0A6N6VQL5</accession>
<keyword evidence="2" id="KW-1185">Reference proteome</keyword>
<name>A0A6N6VQL5_9BACT</name>
<sequence length="125" mass="14622">MISKRFKILIFIFLSVFILTFQKKSIYANTCEKSCNDKAWQCDNIKNNIKINRELFDFIFINNLDALKASDISDNIKEFNVKIFSNKKLIFEAKDKKLNGRISIVLSKETCDKSHNTCIKKCQKN</sequence>
<gene>
    <name evidence="1" type="ORF">GCL60_11815</name>
</gene>
<proteinExistence type="predicted"/>
<organism evidence="1 2">
    <name type="scientific">Silvanigrella paludirubra</name>
    <dbReference type="NCBI Taxonomy" id="2499159"/>
    <lineage>
        <taxon>Bacteria</taxon>
        <taxon>Pseudomonadati</taxon>
        <taxon>Bdellovibrionota</taxon>
        <taxon>Oligoflexia</taxon>
        <taxon>Silvanigrellales</taxon>
        <taxon>Silvanigrellaceae</taxon>
        <taxon>Silvanigrella</taxon>
    </lineage>
</organism>
<reference evidence="1 2" key="1">
    <citation type="submission" date="2019-10" db="EMBL/GenBank/DDBJ databases">
        <title>New species of Slilvanegrellaceae.</title>
        <authorList>
            <person name="Pitt A."/>
            <person name="Hahn M.W."/>
        </authorList>
    </citation>
    <scope>NUCLEOTIDE SEQUENCE [LARGE SCALE GENOMIC DNA]</scope>
    <source>
        <strain evidence="1 2">SP-Ram-0.45-NSY-1</strain>
    </source>
</reference>
<dbReference type="RefSeq" id="WP_153420932.1">
    <property type="nucleotide sequence ID" value="NZ_WFLM01000004.1"/>
</dbReference>
<dbReference type="AlphaFoldDB" id="A0A6N6VQL5"/>